<dbReference type="EMBL" id="CP124756">
    <property type="protein sequence ID" value="WGZ95007.1"/>
    <property type="molecule type" value="Genomic_DNA"/>
</dbReference>
<protein>
    <submittedName>
        <fullName evidence="2">Uncharacterized protein</fullName>
    </submittedName>
</protein>
<dbReference type="Proteomes" id="UP001301326">
    <property type="component" value="Chromosome"/>
</dbReference>
<name>A0AA95HCP1_9GAMM</name>
<dbReference type="KEGG" id="tput:QJT81_03205"/>
<keyword evidence="1" id="KW-1133">Transmembrane helix</keyword>
<reference evidence="2" key="2">
    <citation type="submission" date="2023-04" db="EMBL/GenBank/DDBJ databases">
        <authorList>
            <person name="Beletskiy A.V."/>
            <person name="Mardanov A.V."/>
            <person name="Ravin N.V."/>
        </authorList>
    </citation>
    <scope>NUCLEOTIDE SEQUENCE</scope>
    <source>
        <strain evidence="2">GKL-02</strain>
    </source>
</reference>
<reference evidence="2" key="1">
    <citation type="journal article" date="2023" name="Int. J. Mol. Sci.">
        <title>Metagenomics Revealed a New Genus 'Candidatus Thiocaldithrix dubininis' gen. nov., sp. nov. and a New Species 'Candidatus Thiothrix putei' sp. nov. in the Family Thiotrichaceae, Some Members of Which Have Traits of Both Na+- and H+-Motive Energetics.</title>
        <authorList>
            <person name="Ravin N.V."/>
            <person name="Muntyan M.S."/>
            <person name="Smolyakov D.D."/>
            <person name="Rudenko T.S."/>
            <person name="Beletsky A.V."/>
            <person name="Mardanov A.V."/>
            <person name="Grabovich M.Y."/>
        </authorList>
    </citation>
    <scope>NUCLEOTIDE SEQUENCE</scope>
    <source>
        <strain evidence="2">GKL-02</strain>
    </source>
</reference>
<gene>
    <name evidence="2" type="ORF">QJT81_03205</name>
</gene>
<feature type="transmembrane region" description="Helical" evidence="1">
    <location>
        <begin position="25"/>
        <end position="40"/>
    </location>
</feature>
<sequence>MMYAAVVLVVGWVAASILGKVLTCFFYALLIGLVGLYVYAHQTDQSFMVLLWKVIF</sequence>
<evidence type="ECO:0000313" key="2">
    <source>
        <dbReference type="EMBL" id="WGZ95007.1"/>
    </source>
</evidence>
<proteinExistence type="predicted"/>
<dbReference type="AlphaFoldDB" id="A0AA95HCP1"/>
<keyword evidence="1" id="KW-0472">Membrane</keyword>
<accession>A0AA95HCP1</accession>
<evidence type="ECO:0000256" key="1">
    <source>
        <dbReference type="SAM" id="Phobius"/>
    </source>
</evidence>
<keyword evidence="1" id="KW-0812">Transmembrane</keyword>
<organism evidence="2">
    <name type="scientific">Candidatus Thiothrix putei</name>
    <dbReference type="NCBI Taxonomy" id="3080811"/>
    <lineage>
        <taxon>Bacteria</taxon>
        <taxon>Pseudomonadati</taxon>
        <taxon>Pseudomonadota</taxon>
        <taxon>Gammaproteobacteria</taxon>
        <taxon>Thiotrichales</taxon>
        <taxon>Thiotrichaceae</taxon>
        <taxon>Thiothrix</taxon>
    </lineage>
</organism>